<proteinExistence type="predicted"/>
<keyword evidence="3" id="KW-1185">Reference proteome</keyword>
<feature type="compositionally biased region" description="Polar residues" evidence="1">
    <location>
        <begin position="50"/>
        <end position="59"/>
    </location>
</feature>
<dbReference type="Pfam" id="PF12824">
    <property type="entry name" value="MRP-L20"/>
    <property type="match status" value="1"/>
</dbReference>
<sequence length="270" mass="29063">MQSLSTSAMSATSATSRRLFNAAAAVSYPLSSQSIAITSSPLIPHGAAPSTHTTTPADRRYQSTANRTKRALNIAPHASFLKNGGGRDKAGSGSSSGSSSQVATTLGTVPSANGNGTTTLLYNPPASAPSVYQTPFKFLPKSDPRRRSNLTALFKSTPTSSSSSSSPSPQAPELGHRSYAPTKQYHLTEQDVAEIRRLRTLDPIEWSVHRLARHFECSPIFVMLAVRSSAEHKQAKLAQAEAARARWGPIRSKARSERVKRREMLYNGEL</sequence>
<evidence type="ECO:0008006" key="4">
    <source>
        <dbReference type="Google" id="ProtNLM"/>
    </source>
</evidence>
<feature type="region of interest" description="Disordered" evidence="1">
    <location>
        <begin position="75"/>
        <end position="122"/>
    </location>
</feature>
<dbReference type="PANTHER" id="PTHR28266:SF1">
    <property type="entry name" value="LARGE RIBOSOMAL SUBUNIT PROTEIN ML58"/>
    <property type="match status" value="1"/>
</dbReference>
<name>A0ABP0AQR4_9PEZI</name>
<gene>
    <name evidence="2" type="ORF">SBRCBS47491_000484</name>
</gene>
<comment type="caution">
    <text evidence="2">The sequence shown here is derived from an EMBL/GenBank/DDBJ whole genome shotgun (WGS) entry which is preliminary data.</text>
</comment>
<dbReference type="PANTHER" id="PTHR28266">
    <property type="entry name" value="54S RIBOSOMAL PROTEIN L20, MITOCHONDRIAL"/>
    <property type="match status" value="1"/>
</dbReference>
<feature type="region of interest" description="Disordered" evidence="1">
    <location>
        <begin position="40"/>
        <end position="59"/>
    </location>
</feature>
<reference evidence="2 3" key="1">
    <citation type="submission" date="2024-01" db="EMBL/GenBank/DDBJ databases">
        <authorList>
            <person name="Allen C."/>
            <person name="Tagirdzhanova G."/>
        </authorList>
    </citation>
    <scope>NUCLEOTIDE SEQUENCE [LARGE SCALE GENOMIC DNA]</scope>
</reference>
<evidence type="ECO:0000313" key="3">
    <source>
        <dbReference type="Proteomes" id="UP001642406"/>
    </source>
</evidence>
<feature type="compositionally biased region" description="Low complexity" evidence="1">
    <location>
        <begin position="91"/>
        <end position="100"/>
    </location>
</feature>
<accession>A0ABP0AQR4</accession>
<feature type="region of interest" description="Disordered" evidence="1">
    <location>
        <begin position="154"/>
        <end position="185"/>
    </location>
</feature>
<evidence type="ECO:0000313" key="2">
    <source>
        <dbReference type="EMBL" id="CAK7209558.1"/>
    </source>
</evidence>
<dbReference type="EMBL" id="CAWUHC010000003">
    <property type="protein sequence ID" value="CAK7209558.1"/>
    <property type="molecule type" value="Genomic_DNA"/>
</dbReference>
<organism evidence="2 3">
    <name type="scientific">Sporothrix bragantina</name>
    <dbReference type="NCBI Taxonomy" id="671064"/>
    <lineage>
        <taxon>Eukaryota</taxon>
        <taxon>Fungi</taxon>
        <taxon>Dikarya</taxon>
        <taxon>Ascomycota</taxon>
        <taxon>Pezizomycotina</taxon>
        <taxon>Sordariomycetes</taxon>
        <taxon>Sordariomycetidae</taxon>
        <taxon>Ophiostomatales</taxon>
        <taxon>Ophiostomataceae</taxon>
        <taxon>Sporothrix</taxon>
    </lineage>
</organism>
<evidence type="ECO:0000256" key="1">
    <source>
        <dbReference type="SAM" id="MobiDB-lite"/>
    </source>
</evidence>
<dbReference type="InterPro" id="IPR024388">
    <property type="entry name" value="Ribosomal_mL58"/>
</dbReference>
<feature type="compositionally biased region" description="Low complexity" evidence="1">
    <location>
        <begin position="156"/>
        <end position="168"/>
    </location>
</feature>
<feature type="compositionally biased region" description="Polar residues" evidence="1">
    <location>
        <begin position="101"/>
        <end position="121"/>
    </location>
</feature>
<protein>
    <recommendedName>
        <fullName evidence="4">60S ribosomal protein</fullName>
    </recommendedName>
</protein>
<dbReference type="Proteomes" id="UP001642406">
    <property type="component" value="Unassembled WGS sequence"/>
</dbReference>